<feature type="region of interest" description="Disordered" evidence="1">
    <location>
        <begin position="1"/>
        <end position="54"/>
    </location>
</feature>
<sequence>MKSGDEIPSALRHHTGGNDEGDAGWDKRKRCQYTTGPHTPDAVNSTKMRGEQRERRMTALAAGWNMNRQYATGLDPTLQRRPSRRRQNPAWVWEGINERPGAANTCQRVLSWNSKYSLALR</sequence>
<evidence type="ECO:0000313" key="3">
    <source>
        <dbReference type="Proteomes" id="UP000521943"/>
    </source>
</evidence>
<evidence type="ECO:0000256" key="1">
    <source>
        <dbReference type="SAM" id="MobiDB-lite"/>
    </source>
</evidence>
<feature type="compositionally biased region" description="Polar residues" evidence="1">
    <location>
        <begin position="32"/>
        <end position="47"/>
    </location>
</feature>
<protein>
    <submittedName>
        <fullName evidence="2">Uncharacterized protein</fullName>
    </submittedName>
</protein>
<dbReference type="EMBL" id="JACGCI010000002">
    <property type="protein sequence ID" value="KAF6765412.1"/>
    <property type="molecule type" value="Genomic_DNA"/>
</dbReference>
<keyword evidence="3" id="KW-1185">Reference proteome</keyword>
<evidence type="ECO:0000313" key="2">
    <source>
        <dbReference type="EMBL" id="KAF6765412.1"/>
    </source>
</evidence>
<comment type="caution">
    <text evidence="2">The sequence shown here is derived from an EMBL/GenBank/DDBJ whole genome shotgun (WGS) entry which is preliminary data.</text>
</comment>
<dbReference type="AlphaFoldDB" id="A0A8H6IJE8"/>
<dbReference type="Proteomes" id="UP000521943">
    <property type="component" value="Unassembled WGS sequence"/>
</dbReference>
<reference evidence="2 3" key="1">
    <citation type="submission" date="2020-07" db="EMBL/GenBank/DDBJ databases">
        <title>Comparative genomics of pyrophilous fungi reveals a link between fire events and developmental genes.</title>
        <authorList>
            <consortium name="DOE Joint Genome Institute"/>
            <person name="Steindorff A.S."/>
            <person name="Carver A."/>
            <person name="Calhoun S."/>
            <person name="Stillman K."/>
            <person name="Liu H."/>
            <person name="Lipzen A."/>
            <person name="Pangilinan J."/>
            <person name="Labutti K."/>
            <person name="Bruns T.D."/>
            <person name="Grigoriev I.V."/>
        </authorList>
    </citation>
    <scope>NUCLEOTIDE SEQUENCE [LARGE SCALE GENOMIC DNA]</scope>
    <source>
        <strain evidence="2 3">CBS 144469</strain>
    </source>
</reference>
<organism evidence="2 3">
    <name type="scientific">Ephemerocybe angulata</name>
    <dbReference type="NCBI Taxonomy" id="980116"/>
    <lineage>
        <taxon>Eukaryota</taxon>
        <taxon>Fungi</taxon>
        <taxon>Dikarya</taxon>
        <taxon>Basidiomycota</taxon>
        <taxon>Agaricomycotina</taxon>
        <taxon>Agaricomycetes</taxon>
        <taxon>Agaricomycetidae</taxon>
        <taxon>Agaricales</taxon>
        <taxon>Agaricineae</taxon>
        <taxon>Psathyrellaceae</taxon>
        <taxon>Ephemerocybe</taxon>
    </lineage>
</organism>
<accession>A0A8H6IJE8</accession>
<proteinExistence type="predicted"/>
<gene>
    <name evidence="2" type="ORF">DFP72DRAFT_1058004</name>
</gene>
<name>A0A8H6IJE8_9AGAR</name>
<dbReference type="OrthoDB" id="10338930at2759"/>